<evidence type="ECO:0000313" key="2">
    <source>
        <dbReference type="Proteomes" id="UP000751190"/>
    </source>
</evidence>
<protein>
    <submittedName>
        <fullName evidence="1">Uncharacterized protein</fullName>
    </submittedName>
</protein>
<dbReference type="Proteomes" id="UP000751190">
    <property type="component" value="Unassembled WGS sequence"/>
</dbReference>
<keyword evidence="2" id="KW-1185">Reference proteome</keyword>
<reference evidence="1" key="1">
    <citation type="submission" date="2021-05" db="EMBL/GenBank/DDBJ databases">
        <title>The genome of the haptophyte Pavlova lutheri (Diacronema luteri, Pavlovales) - a model for lipid biosynthesis in eukaryotic algae.</title>
        <authorList>
            <person name="Hulatt C.J."/>
            <person name="Posewitz M.C."/>
        </authorList>
    </citation>
    <scope>NUCLEOTIDE SEQUENCE</scope>
    <source>
        <strain evidence="1">NIVA-4/92</strain>
    </source>
</reference>
<accession>A0A8J5XRY6</accession>
<sequence length="91" mass="9772">MAAGLDAEYASIDALADVVEEDEARALQAHVAQLTSETTALRAQLHRAAALESKLEARKCVLVTNTTRLYDEAKALVEERDAAPCTCGREA</sequence>
<comment type="caution">
    <text evidence="1">The sequence shown here is derived from an EMBL/GenBank/DDBJ whole genome shotgun (WGS) entry which is preliminary data.</text>
</comment>
<gene>
    <name evidence="1" type="ORF">KFE25_009044</name>
</gene>
<organism evidence="1 2">
    <name type="scientific">Diacronema lutheri</name>
    <name type="common">Unicellular marine alga</name>
    <name type="synonym">Monochrysis lutheri</name>
    <dbReference type="NCBI Taxonomy" id="2081491"/>
    <lineage>
        <taxon>Eukaryota</taxon>
        <taxon>Haptista</taxon>
        <taxon>Haptophyta</taxon>
        <taxon>Pavlovophyceae</taxon>
        <taxon>Pavlovales</taxon>
        <taxon>Pavlovaceae</taxon>
        <taxon>Diacronema</taxon>
    </lineage>
</organism>
<dbReference type="AlphaFoldDB" id="A0A8J5XRY6"/>
<evidence type="ECO:0000313" key="1">
    <source>
        <dbReference type="EMBL" id="KAG8470623.1"/>
    </source>
</evidence>
<name>A0A8J5XRY6_DIALT</name>
<proteinExistence type="predicted"/>
<dbReference type="EMBL" id="JAGTXO010000001">
    <property type="protein sequence ID" value="KAG8470623.1"/>
    <property type="molecule type" value="Genomic_DNA"/>
</dbReference>